<dbReference type="Proteomes" id="UP000887159">
    <property type="component" value="Unassembled WGS sequence"/>
</dbReference>
<proteinExistence type="predicted"/>
<dbReference type="EMBL" id="BMAU01021258">
    <property type="protein sequence ID" value="GFY06314.1"/>
    <property type="molecule type" value="Genomic_DNA"/>
</dbReference>
<evidence type="ECO:0000313" key="1">
    <source>
        <dbReference type="EMBL" id="GFY06314.1"/>
    </source>
</evidence>
<keyword evidence="2" id="KW-1185">Reference proteome</keyword>
<accession>A0A8X6S3V6</accession>
<comment type="caution">
    <text evidence="1">The sequence shown here is derived from an EMBL/GenBank/DDBJ whole genome shotgun (WGS) entry which is preliminary data.</text>
</comment>
<reference evidence="1" key="1">
    <citation type="submission" date="2020-08" db="EMBL/GenBank/DDBJ databases">
        <title>Multicomponent nature underlies the extraordinary mechanical properties of spider dragline silk.</title>
        <authorList>
            <person name="Kono N."/>
            <person name="Nakamura H."/>
            <person name="Mori M."/>
            <person name="Yoshida Y."/>
            <person name="Ohtoshi R."/>
            <person name="Malay A.D."/>
            <person name="Moran D.A.P."/>
            <person name="Tomita M."/>
            <person name="Numata K."/>
            <person name="Arakawa K."/>
        </authorList>
    </citation>
    <scope>NUCLEOTIDE SEQUENCE</scope>
</reference>
<name>A0A8X6S3V6_TRICX</name>
<sequence>MEKGVFRTSGRRKKRFPSCSRIESCRRLEPVTYGFVSTNISLDKRDYSCPEAVTGLCRYRHSTLPPVSRWIGERTRYLLLWRACEFDDFVLLRQVGLTTLVALVASRWCHDRSEGFAFPLFSQGHQCRRLEPATYGFVNT</sequence>
<evidence type="ECO:0000313" key="2">
    <source>
        <dbReference type="Proteomes" id="UP000887159"/>
    </source>
</evidence>
<dbReference type="AlphaFoldDB" id="A0A8X6S3V6"/>
<gene>
    <name evidence="1" type="ORF">TNCV_2681061</name>
</gene>
<organism evidence="1 2">
    <name type="scientific">Trichonephila clavipes</name>
    <name type="common">Golden silk orbweaver</name>
    <name type="synonym">Nephila clavipes</name>
    <dbReference type="NCBI Taxonomy" id="2585209"/>
    <lineage>
        <taxon>Eukaryota</taxon>
        <taxon>Metazoa</taxon>
        <taxon>Ecdysozoa</taxon>
        <taxon>Arthropoda</taxon>
        <taxon>Chelicerata</taxon>
        <taxon>Arachnida</taxon>
        <taxon>Araneae</taxon>
        <taxon>Araneomorphae</taxon>
        <taxon>Entelegynae</taxon>
        <taxon>Araneoidea</taxon>
        <taxon>Nephilidae</taxon>
        <taxon>Trichonephila</taxon>
    </lineage>
</organism>
<protein>
    <submittedName>
        <fullName evidence="1">Uncharacterized protein</fullName>
    </submittedName>
</protein>